<keyword evidence="6" id="KW-1185">Reference proteome</keyword>
<gene>
    <name evidence="5" type="ORF">TCEL_00819</name>
</gene>
<dbReference type="InterPro" id="IPR047964">
    <property type="entry name" value="EFR1-like"/>
</dbReference>
<dbReference type="eggNOG" id="COG0716">
    <property type="taxonomic scope" value="Bacteria"/>
</dbReference>
<dbReference type="Gene3D" id="3.30.70.20">
    <property type="match status" value="1"/>
</dbReference>
<accession>R7RUZ9</accession>
<dbReference type="PROSITE" id="PS00198">
    <property type="entry name" value="4FE4S_FER_1"/>
    <property type="match status" value="1"/>
</dbReference>
<dbReference type="SUPFAM" id="SSF52218">
    <property type="entry name" value="Flavoproteins"/>
    <property type="match status" value="1"/>
</dbReference>
<dbReference type="GO" id="GO:0046872">
    <property type="term" value="F:metal ion binding"/>
    <property type="evidence" value="ECO:0007669"/>
    <property type="project" value="UniProtKB-KW"/>
</dbReference>
<evidence type="ECO:0000259" key="4">
    <source>
        <dbReference type="PROSITE" id="PS51379"/>
    </source>
</evidence>
<keyword evidence="2" id="KW-0408">Iron</keyword>
<dbReference type="InterPro" id="IPR026816">
    <property type="entry name" value="Flavodoxin_dom"/>
</dbReference>
<dbReference type="Pfam" id="PF12724">
    <property type="entry name" value="Flavodoxin_5"/>
    <property type="match status" value="1"/>
</dbReference>
<name>R7RUZ9_9CLOT</name>
<evidence type="ECO:0000256" key="3">
    <source>
        <dbReference type="ARBA" id="ARBA00023014"/>
    </source>
</evidence>
<reference evidence="5" key="1">
    <citation type="submission" date="2013-03" db="EMBL/GenBank/DDBJ databases">
        <title>Draft genome sequence of the hydrogen-ethanol-producing anaerobic alkalithermophilic Caloramator celere.</title>
        <authorList>
            <person name="Ciranna A."/>
            <person name="Larjo A."/>
            <person name="Kivisto A."/>
            <person name="Santala V."/>
            <person name="Roos C."/>
            <person name="Karp M."/>
        </authorList>
    </citation>
    <scope>NUCLEOTIDE SEQUENCE [LARGE SCALE GENOMIC DNA]</scope>
    <source>
        <strain evidence="5">DSM 8682</strain>
    </source>
</reference>
<dbReference type="NCBIfam" id="NF038196">
    <property type="entry name" value="ferrodoxin_EFR1"/>
    <property type="match status" value="1"/>
</dbReference>
<dbReference type="SUPFAM" id="SSF54862">
    <property type="entry name" value="4Fe-4S ferredoxins"/>
    <property type="match status" value="1"/>
</dbReference>
<keyword evidence="1" id="KW-0479">Metal-binding</keyword>
<dbReference type="InterPro" id="IPR029039">
    <property type="entry name" value="Flavoprotein-like_sf"/>
</dbReference>
<sequence>MRGAVIYFSGTGNTEFVAKLFKDALEQKGHSVTLIDASKKISFNDDYSFLVFGGCIHSEMFPKPFMEWVNEKVLNGNGRRCIVFSTQAAKRASGANILADILKNKGFSVDVIEYITMPNNFYVVAFDKDSEQEVERRKKRAKEYVCEIVEDFLNGKTRIKNVTPIRKKYAKLSYELFLKYAKSWARKKLNVDYSLCVRCLKCVKNCPTKNISFKEKIEFKDNCICCQRCIHQCPVNAFIYKGKHFEQYKI</sequence>
<evidence type="ECO:0000256" key="1">
    <source>
        <dbReference type="ARBA" id="ARBA00022723"/>
    </source>
</evidence>
<dbReference type="InterPro" id="IPR017900">
    <property type="entry name" value="4Fe4S_Fe_S_CS"/>
</dbReference>
<evidence type="ECO:0000313" key="5">
    <source>
        <dbReference type="EMBL" id="CDF59353.1"/>
    </source>
</evidence>
<dbReference type="HOGENOM" id="CLU_068049_1_1_9"/>
<evidence type="ECO:0000313" key="6">
    <source>
        <dbReference type="Proteomes" id="UP000014923"/>
    </source>
</evidence>
<dbReference type="Gene3D" id="3.40.50.360">
    <property type="match status" value="1"/>
</dbReference>
<feature type="domain" description="4Fe-4S ferredoxin-type" evidence="4">
    <location>
        <begin position="187"/>
        <end position="216"/>
    </location>
</feature>
<dbReference type="eggNOG" id="COG1145">
    <property type="taxonomic scope" value="Bacteria"/>
</dbReference>
<organism evidence="5 6">
    <name type="scientific">Thermobrachium celere DSM 8682</name>
    <dbReference type="NCBI Taxonomy" id="941824"/>
    <lineage>
        <taxon>Bacteria</taxon>
        <taxon>Bacillati</taxon>
        <taxon>Bacillota</taxon>
        <taxon>Clostridia</taxon>
        <taxon>Eubacteriales</taxon>
        <taxon>Clostridiaceae</taxon>
        <taxon>Thermobrachium</taxon>
    </lineage>
</organism>
<evidence type="ECO:0000256" key="2">
    <source>
        <dbReference type="ARBA" id="ARBA00023004"/>
    </source>
</evidence>
<dbReference type="Pfam" id="PF00037">
    <property type="entry name" value="Fer4"/>
    <property type="match status" value="1"/>
</dbReference>
<dbReference type="InterPro" id="IPR017896">
    <property type="entry name" value="4Fe4S_Fe-S-bd"/>
</dbReference>
<dbReference type="PROSITE" id="PS51379">
    <property type="entry name" value="4FE4S_FER_2"/>
    <property type="match status" value="2"/>
</dbReference>
<dbReference type="AlphaFoldDB" id="R7RUZ9"/>
<dbReference type="OrthoDB" id="9813995at2"/>
<dbReference type="RefSeq" id="WP_018663180.1">
    <property type="nucleotide sequence ID" value="NZ_HF952018.1"/>
</dbReference>
<feature type="domain" description="4Fe-4S ferredoxin-type" evidence="4">
    <location>
        <begin position="217"/>
        <end position="243"/>
    </location>
</feature>
<comment type="caution">
    <text evidence="5">The sequence shown here is derived from an EMBL/GenBank/DDBJ whole genome shotgun (WGS) entry which is preliminary data.</text>
</comment>
<proteinExistence type="predicted"/>
<dbReference type="EMBL" id="CAVN010000099">
    <property type="protein sequence ID" value="CDF59353.1"/>
    <property type="molecule type" value="Genomic_DNA"/>
</dbReference>
<protein>
    <submittedName>
        <fullName evidence="5">Polyferredoxin</fullName>
    </submittedName>
</protein>
<dbReference type="GO" id="GO:0051536">
    <property type="term" value="F:iron-sulfur cluster binding"/>
    <property type="evidence" value="ECO:0007669"/>
    <property type="project" value="UniProtKB-KW"/>
</dbReference>
<keyword evidence="3" id="KW-0411">Iron-sulfur</keyword>
<dbReference type="Proteomes" id="UP000014923">
    <property type="component" value="Unassembled WGS sequence"/>
</dbReference>